<comment type="caution">
    <text evidence="2">The sequence shown here is derived from an EMBL/GenBank/DDBJ whole genome shotgun (WGS) entry which is preliminary data.</text>
</comment>
<feature type="region of interest" description="Disordered" evidence="1">
    <location>
        <begin position="815"/>
        <end position="837"/>
    </location>
</feature>
<feature type="compositionally biased region" description="Basic residues" evidence="1">
    <location>
        <begin position="618"/>
        <end position="629"/>
    </location>
</feature>
<feature type="compositionally biased region" description="Low complexity" evidence="1">
    <location>
        <begin position="434"/>
        <end position="449"/>
    </location>
</feature>
<feature type="compositionally biased region" description="Polar residues" evidence="1">
    <location>
        <begin position="653"/>
        <end position="662"/>
    </location>
</feature>
<protein>
    <submittedName>
        <fullName evidence="2">HIRA-interacting protein 3 like protein</fullName>
    </submittedName>
</protein>
<feature type="compositionally biased region" description="Polar residues" evidence="1">
    <location>
        <begin position="122"/>
        <end position="131"/>
    </location>
</feature>
<feature type="region of interest" description="Disordered" evidence="1">
    <location>
        <begin position="481"/>
        <end position="736"/>
    </location>
</feature>
<feature type="compositionally biased region" description="Polar residues" evidence="1">
    <location>
        <begin position="503"/>
        <end position="528"/>
    </location>
</feature>
<name>A0A8T0E710_ARGBR</name>
<accession>A0A8T0E710</accession>
<keyword evidence="3" id="KW-1185">Reference proteome</keyword>
<dbReference type="AlphaFoldDB" id="A0A8T0E710"/>
<dbReference type="GO" id="GO:0005634">
    <property type="term" value="C:nucleus"/>
    <property type="evidence" value="ECO:0007669"/>
    <property type="project" value="TreeGrafter"/>
</dbReference>
<dbReference type="EMBL" id="JABXBU010002230">
    <property type="protein sequence ID" value="KAF8767148.1"/>
    <property type="molecule type" value="Genomic_DNA"/>
</dbReference>
<sequence length="855" mass="96604">MLEILDKCLKDSNLETVTKAELRKKYLEKTGLAKLPKEVKSQFTSAVNTAYLNYISAKINESTNDEIKENSEAEMLIMNSCSEDEITPANIKEDIIADKFANEVNDMQEEQSSDSDEKSLASYKNNGTKKLSNAIKKQRSKRTLSSSSEDEIIQIKSVQRNNVLKKARKSSDLETENRLKNTTVDSSDSDDEPLTVFRKKSKSFGGSLNSITKSEESENECHLKYVPKQSNNPIDSDNEPVKYLTKKKSNSFNDSKNHSSDYDYEPLTRFKKSNDPILLVEKTKFEANQKSIKYDFDLESKTNSSDSEVEPLAKYKKCNDYTHSDEDSNSFIKKKLNSSKKFCKLIDSTSGSEDEPVLTLTNKKSNSLNKFNVSRYASSESENESLAKYSKKKAIISDDSDKEPLKTLTKSSDFVNDSLKLMKNMNDSDDESLNMSNKKINNTNNCGKKPVTSSCSRSKENILKKKKAIDSDDDAVMSNQKKEYFDGQRNSLISDTSEDEPLSNMTNKESKSNLLNKSCISKNSSGSEIESPAKYSKKKVDNSLDSDEEPDVTSTKKSNLMNNSLKSMKYLSDSEDEPLINLNNKKTDNSSDSEKEPDEKIVKKKGENYLKKSITNRGKSKKQILKKKKSIDSDDDVSISSQKHEKSFDGLKNSLSDSSENEPLSKTKMCSDSEDEPLNRLSAEKSDKEQKSSESGSCSFADENEEFSNKKDKPSKKRDTNDSNKGRKRPSASENKIEHLKKYLRVAGIRIPNYNKLFVNCKTMKAKCEKLMSLLEKEGLKGRPTLEKCKKLRKKIETKREIAELDMSNILKMEGGRPKRSVCSDTTNCKPKEENSTSIKKFSRLQDIVDSEESD</sequence>
<proteinExistence type="predicted"/>
<dbReference type="Proteomes" id="UP000807504">
    <property type="component" value="Unassembled WGS sequence"/>
</dbReference>
<feature type="region of interest" description="Disordered" evidence="1">
    <location>
        <begin position="106"/>
        <end position="149"/>
    </location>
</feature>
<organism evidence="2 3">
    <name type="scientific">Argiope bruennichi</name>
    <name type="common">Wasp spider</name>
    <name type="synonym">Aranea bruennichi</name>
    <dbReference type="NCBI Taxonomy" id="94029"/>
    <lineage>
        <taxon>Eukaryota</taxon>
        <taxon>Metazoa</taxon>
        <taxon>Ecdysozoa</taxon>
        <taxon>Arthropoda</taxon>
        <taxon>Chelicerata</taxon>
        <taxon>Arachnida</taxon>
        <taxon>Araneae</taxon>
        <taxon>Araneomorphae</taxon>
        <taxon>Entelegynae</taxon>
        <taxon>Araneoidea</taxon>
        <taxon>Araneidae</taxon>
        <taxon>Argiope</taxon>
    </lineage>
</organism>
<feature type="compositionally biased region" description="Basic and acidic residues" evidence="1">
    <location>
        <begin position="682"/>
        <end position="692"/>
    </location>
</feature>
<feature type="compositionally biased region" description="Basic and acidic residues" evidence="1">
    <location>
        <begin position="169"/>
        <end position="179"/>
    </location>
</feature>
<feature type="compositionally biased region" description="Polar residues" evidence="1">
    <location>
        <begin position="552"/>
        <end position="566"/>
    </location>
</feature>
<evidence type="ECO:0000256" key="1">
    <source>
        <dbReference type="SAM" id="MobiDB-lite"/>
    </source>
</evidence>
<feature type="compositionally biased region" description="Basic and acidic residues" evidence="1">
    <location>
        <begin position="585"/>
        <end position="610"/>
    </location>
</feature>
<evidence type="ECO:0000313" key="2">
    <source>
        <dbReference type="EMBL" id="KAF8767148.1"/>
    </source>
</evidence>
<dbReference type="InterPro" id="IPR037647">
    <property type="entry name" value="HIRIP3"/>
</dbReference>
<feature type="region of interest" description="Disordered" evidence="1">
    <location>
        <begin position="166"/>
        <end position="193"/>
    </location>
</feature>
<reference evidence="2" key="1">
    <citation type="journal article" date="2020" name="bioRxiv">
        <title>Chromosome-level reference genome of the European wasp spider Argiope bruennichi: a resource for studies on range expansion and evolutionary adaptation.</title>
        <authorList>
            <person name="Sheffer M.M."/>
            <person name="Hoppe A."/>
            <person name="Krehenwinkel H."/>
            <person name="Uhl G."/>
            <person name="Kuss A.W."/>
            <person name="Jensen L."/>
            <person name="Jensen C."/>
            <person name="Gillespie R.G."/>
            <person name="Hoff K.J."/>
            <person name="Prost S."/>
        </authorList>
    </citation>
    <scope>NUCLEOTIDE SEQUENCE</scope>
</reference>
<reference evidence="2" key="2">
    <citation type="submission" date="2020-06" db="EMBL/GenBank/DDBJ databases">
        <authorList>
            <person name="Sheffer M."/>
        </authorList>
    </citation>
    <scope>NUCLEOTIDE SEQUENCE</scope>
</reference>
<dbReference type="PANTHER" id="PTHR15410:SF2">
    <property type="entry name" value="HIRA-INTERACTING PROTEIN 3"/>
    <property type="match status" value="1"/>
</dbReference>
<feature type="region of interest" description="Disordered" evidence="1">
    <location>
        <begin position="426"/>
        <end position="461"/>
    </location>
</feature>
<gene>
    <name evidence="2" type="ORF">HNY73_020139</name>
</gene>
<feature type="compositionally biased region" description="Basic and acidic residues" evidence="1">
    <location>
        <begin position="707"/>
        <end position="725"/>
    </location>
</feature>
<evidence type="ECO:0000313" key="3">
    <source>
        <dbReference type="Proteomes" id="UP000807504"/>
    </source>
</evidence>
<dbReference type="PANTHER" id="PTHR15410">
    <property type="entry name" value="HIRA-INTERACTING PROTEIN 3"/>
    <property type="match status" value="1"/>
</dbReference>